<reference evidence="2 3" key="1">
    <citation type="journal article" date="2021" name="Comput. Struct. Biotechnol. J.">
        <title>De novo genome assembly of the potent medicinal plant Rehmannia glutinosa using nanopore technology.</title>
        <authorList>
            <person name="Ma L."/>
            <person name="Dong C."/>
            <person name="Song C."/>
            <person name="Wang X."/>
            <person name="Zheng X."/>
            <person name="Niu Y."/>
            <person name="Chen S."/>
            <person name="Feng W."/>
        </authorList>
    </citation>
    <scope>NUCLEOTIDE SEQUENCE [LARGE SCALE GENOMIC DNA]</scope>
    <source>
        <strain evidence="2">DH-2019</strain>
    </source>
</reference>
<accession>A0ABR0VJ49</accession>
<organism evidence="2 3">
    <name type="scientific">Rehmannia glutinosa</name>
    <name type="common">Chinese foxglove</name>
    <dbReference type="NCBI Taxonomy" id="99300"/>
    <lineage>
        <taxon>Eukaryota</taxon>
        <taxon>Viridiplantae</taxon>
        <taxon>Streptophyta</taxon>
        <taxon>Embryophyta</taxon>
        <taxon>Tracheophyta</taxon>
        <taxon>Spermatophyta</taxon>
        <taxon>Magnoliopsida</taxon>
        <taxon>eudicotyledons</taxon>
        <taxon>Gunneridae</taxon>
        <taxon>Pentapetalae</taxon>
        <taxon>asterids</taxon>
        <taxon>lamiids</taxon>
        <taxon>Lamiales</taxon>
        <taxon>Orobanchaceae</taxon>
        <taxon>Rehmannieae</taxon>
        <taxon>Rehmannia</taxon>
    </lineage>
</organism>
<comment type="caution">
    <text evidence="2">The sequence shown here is derived from an EMBL/GenBank/DDBJ whole genome shotgun (WGS) entry which is preliminary data.</text>
</comment>
<dbReference type="PANTHER" id="PTHR21556">
    <property type="entry name" value="TRESLIN"/>
    <property type="match status" value="1"/>
</dbReference>
<feature type="compositionally biased region" description="Polar residues" evidence="1">
    <location>
        <begin position="760"/>
        <end position="779"/>
    </location>
</feature>
<gene>
    <name evidence="2" type="ORF">DH2020_031026</name>
</gene>
<evidence type="ECO:0000313" key="2">
    <source>
        <dbReference type="EMBL" id="KAK6135218.1"/>
    </source>
</evidence>
<evidence type="ECO:0000313" key="3">
    <source>
        <dbReference type="Proteomes" id="UP001318860"/>
    </source>
</evidence>
<proteinExistence type="predicted"/>
<feature type="compositionally biased region" description="Polar residues" evidence="1">
    <location>
        <begin position="869"/>
        <end position="881"/>
    </location>
</feature>
<dbReference type="EMBL" id="JABTTQ020001111">
    <property type="protein sequence ID" value="KAK6135218.1"/>
    <property type="molecule type" value="Genomic_DNA"/>
</dbReference>
<name>A0ABR0VJ49_REHGL</name>
<evidence type="ECO:0000256" key="1">
    <source>
        <dbReference type="SAM" id="MobiDB-lite"/>
    </source>
</evidence>
<dbReference type="Proteomes" id="UP001318860">
    <property type="component" value="Unassembled WGS sequence"/>
</dbReference>
<dbReference type="PANTHER" id="PTHR21556:SF2">
    <property type="entry name" value="TRESLIN"/>
    <property type="match status" value="1"/>
</dbReference>
<sequence>MAPANLAPLNFSKTQRLVLLIDLHPLLTLKNPHSYLSAVTSAADRLLHFPPLSATLSAFKFFFSSLSPLRSAAALPPYLSTPSLSFSLPPQTLASLSTTLNSISTLTALPNSPCCSRASYTVSSLLQLIHDYAWDTEKDNLLGENDFIDADFMKIPSSLVVLLSPIAQSVNSLVDYLEMRADVKKNECGDESKILRDGIRKMGWGFCSSDLIVFCSALLPFGLIYPKIGVSFDFVDFGGGDKRKYSGELSLEILDVNGMPLECKCCDLEFVSLKSSPCNIKNGDILKDAESRDLQSLCGKGEFWVRLGKGNVKLHVKSVHRYDEYHKTRGSSEIVLVRECFQESRKIKEKSGDDFFAGKVLEMLHEEMGGVTCTNQIPTWQMFLSFLHMKGYWALVSLLSSSGNTLMGSLKPFTSHLAILHILDVSAGDKSGFNVWRWKKEKDRRHLYQEMTWSFFCKEATGGSNFDLFELYMSSYFGKSKKLKFFKCWLKQISKIDPYSLTTLPGSKSVEELSACNAFSSEPSPAKEGILPVSNSETSETFFNNLSMRIQHGLESGMDLQSLAERVVKSSVRWLYHKCEVENNSEGQQSMKIPDDSCREAVGGKLIELLLRSPKEMKKIHQDSDPCSSENIVREYPFYILLRIEILRSDVAAMLGESKKRKLLKQICSLLEIIQYLVAGGIHGRVSLYDYVERTIRARYSDELEDVVKKIYIEMDLLPFGDEEETPSLLFNSEDSNQSWRDNKYDRNEKIEANSINQSFSTEGESSQPPTNACDSPQKNGLDEYTLSLNEARERRERARRFAPFVSKARDLQRIWAPKQTKGIKGKFDPLPNKSKRKDKQTSGYSVVCETPMTGNKRACSRGNDKGDQTQNGAGNSSYSVSKALFQDN</sequence>
<feature type="region of interest" description="Disordered" evidence="1">
    <location>
        <begin position="817"/>
        <end position="889"/>
    </location>
</feature>
<protein>
    <submittedName>
        <fullName evidence="2">Uncharacterized protein</fullName>
    </submittedName>
</protein>
<feature type="region of interest" description="Disordered" evidence="1">
    <location>
        <begin position="760"/>
        <end position="782"/>
    </location>
</feature>
<keyword evidence="3" id="KW-1185">Reference proteome</keyword>
<dbReference type="InterPro" id="IPR026153">
    <property type="entry name" value="Treslin"/>
</dbReference>